<protein>
    <recommendedName>
        <fullName evidence="3">Outer membrane protein beta-barrel domain-containing protein</fullName>
    </recommendedName>
</protein>
<dbReference type="EMBL" id="UFTJ01000001">
    <property type="protein sequence ID" value="SSZ46558.1"/>
    <property type="molecule type" value="Genomic_DNA"/>
</dbReference>
<evidence type="ECO:0008006" key="3">
    <source>
        <dbReference type="Google" id="ProtNLM"/>
    </source>
</evidence>
<reference evidence="1 2" key="1">
    <citation type="submission" date="2018-06" db="EMBL/GenBank/DDBJ databases">
        <authorList>
            <consortium name="Pathogen Informatics"/>
            <person name="Doyle S."/>
        </authorList>
    </citation>
    <scope>NUCLEOTIDE SEQUENCE [LARGE SCALE GENOMIC DNA]</scope>
    <source>
        <strain evidence="1 2">NCTC11661</strain>
    </source>
</reference>
<organism evidence="1 2">
    <name type="scientific">Bergeyella zoohelcum</name>
    <dbReference type="NCBI Taxonomy" id="1015"/>
    <lineage>
        <taxon>Bacteria</taxon>
        <taxon>Pseudomonadati</taxon>
        <taxon>Bacteroidota</taxon>
        <taxon>Flavobacteriia</taxon>
        <taxon>Flavobacteriales</taxon>
        <taxon>Weeksellaceae</taxon>
        <taxon>Bergeyella</taxon>
    </lineage>
</organism>
<dbReference type="Proteomes" id="UP000255515">
    <property type="component" value="Unassembled WGS sequence"/>
</dbReference>
<accession>A0A376BY25</accession>
<evidence type="ECO:0000313" key="2">
    <source>
        <dbReference type="Proteomes" id="UP000255515"/>
    </source>
</evidence>
<sequence length="201" mass="22622">MRYLLFLFLLFSHLAFSQYVKVVGMGGWTSVKNEKNLPMLGETQQVITVGLGIDLLERDSYYLSNEVGYTQLGGKDVNPHFSFPYDYISKKWGYVYASSVFRYKPAMLGNGFVFVGVGPAMKVRISEDGLEDTYYSVGDEKISVNQLVFGLKGELGYMYHFGNYRLGVVGNYTLSTPMAKSNYIRWTSNPIFVGVSFGFGI</sequence>
<dbReference type="RefSeq" id="WP_002687249.1">
    <property type="nucleotide sequence ID" value="NZ_UFTJ01000001.1"/>
</dbReference>
<gene>
    <name evidence="1" type="ORF">NCTC11661_00202</name>
</gene>
<name>A0A376BY25_9FLAO</name>
<proteinExistence type="predicted"/>
<evidence type="ECO:0000313" key="1">
    <source>
        <dbReference type="EMBL" id="SSZ46558.1"/>
    </source>
</evidence>
<dbReference type="AlphaFoldDB" id="A0A376BY25"/>